<dbReference type="InterPro" id="IPR012337">
    <property type="entry name" value="RNaseH-like_sf"/>
</dbReference>
<sequence>MQELRHKHTLNTLLDIAKLPRSVFYYHLNKAKEPDKDLSLKEQIKHNYHTHKGRYGYRRICAELNQTLAGQGIVINHKRVQRLMKEMGLKAKIRAQRYKAYSSYQGEHQDKIKDNVLQRDFHADKPNQKWVTDITEFKVEVISHGDDGSHGKTCQKLYLSPIIDLFNGEIVSYAIKERPDYGLVKEMLDDALNKLSQEKTEDKPIVHSDRGWHYQMFHYQQTLKNHGITQSMSRKGNCLDNAVIENFFGTLKEEIFYEQTKFASLNELKKVIDEYIHYYNYDRIKTKLKGLSPVKYRNLVLGQTT</sequence>
<dbReference type="Gene3D" id="3.30.420.10">
    <property type="entry name" value="Ribonuclease H-like superfamily/Ribonuclease H"/>
    <property type="match status" value="1"/>
</dbReference>
<proteinExistence type="predicted"/>
<dbReference type="SUPFAM" id="SSF53098">
    <property type="entry name" value="Ribonuclease H-like"/>
    <property type="match status" value="1"/>
</dbReference>
<dbReference type="PROSITE" id="PS50994">
    <property type="entry name" value="INTEGRASE"/>
    <property type="match status" value="1"/>
</dbReference>
<reference evidence="2 3" key="1">
    <citation type="submission" date="2018-06" db="EMBL/GenBank/DDBJ databases">
        <authorList>
            <consortium name="Pathogen Informatics"/>
            <person name="Doyle S."/>
        </authorList>
    </citation>
    <scope>NUCLEOTIDE SEQUENCE [LARGE SCALE GENOMIC DNA]</scope>
    <source>
        <strain evidence="2 3">NCTC12877</strain>
    </source>
</reference>
<dbReference type="InterPro" id="IPR048020">
    <property type="entry name" value="Transpos_IS3"/>
</dbReference>
<dbReference type="InterPro" id="IPR001584">
    <property type="entry name" value="Integrase_cat-core"/>
</dbReference>
<dbReference type="Proteomes" id="UP000254065">
    <property type="component" value="Unassembled WGS sequence"/>
</dbReference>
<dbReference type="AlphaFoldDB" id="A0A378QXT6"/>
<dbReference type="PANTHER" id="PTHR46889">
    <property type="entry name" value="TRANSPOSASE INSF FOR INSERTION SEQUENCE IS3B-RELATED"/>
    <property type="match status" value="1"/>
</dbReference>
<dbReference type="PANTHER" id="PTHR46889:SF4">
    <property type="entry name" value="TRANSPOSASE INSO FOR INSERTION SEQUENCE ELEMENT IS911B-RELATED"/>
    <property type="match status" value="1"/>
</dbReference>
<name>A0A378QXT6_9GAMM</name>
<gene>
    <name evidence="2" type="ORF">NCTC12877_00572</name>
</gene>
<evidence type="ECO:0000313" key="2">
    <source>
        <dbReference type="EMBL" id="STZ07598.1"/>
    </source>
</evidence>
<dbReference type="GO" id="GO:0003676">
    <property type="term" value="F:nucleic acid binding"/>
    <property type="evidence" value="ECO:0007669"/>
    <property type="project" value="InterPro"/>
</dbReference>
<protein>
    <submittedName>
        <fullName evidence="2">Integrase core domain</fullName>
    </submittedName>
</protein>
<dbReference type="Pfam" id="PF13333">
    <property type="entry name" value="rve_2"/>
    <property type="match status" value="1"/>
</dbReference>
<keyword evidence="3" id="KW-1185">Reference proteome</keyword>
<dbReference type="Pfam" id="PF00665">
    <property type="entry name" value="rve"/>
    <property type="match status" value="1"/>
</dbReference>
<dbReference type="Pfam" id="PF13276">
    <property type="entry name" value="HTH_21"/>
    <property type="match status" value="1"/>
</dbReference>
<dbReference type="InterPro" id="IPR050900">
    <property type="entry name" value="Transposase_IS3/IS150/IS904"/>
</dbReference>
<dbReference type="GO" id="GO:0015074">
    <property type="term" value="P:DNA integration"/>
    <property type="evidence" value="ECO:0007669"/>
    <property type="project" value="InterPro"/>
</dbReference>
<evidence type="ECO:0000259" key="1">
    <source>
        <dbReference type="PROSITE" id="PS50994"/>
    </source>
</evidence>
<accession>A0A378QXT6</accession>
<organism evidence="2 3">
    <name type="scientific">Moraxella caprae</name>
    <dbReference type="NCBI Taxonomy" id="90240"/>
    <lineage>
        <taxon>Bacteria</taxon>
        <taxon>Pseudomonadati</taxon>
        <taxon>Pseudomonadota</taxon>
        <taxon>Gammaproteobacteria</taxon>
        <taxon>Moraxellales</taxon>
        <taxon>Moraxellaceae</taxon>
        <taxon>Moraxella</taxon>
    </lineage>
</organism>
<dbReference type="InterPro" id="IPR036397">
    <property type="entry name" value="RNaseH_sf"/>
</dbReference>
<dbReference type="EMBL" id="UGQB01000004">
    <property type="protein sequence ID" value="STZ07598.1"/>
    <property type="molecule type" value="Genomic_DNA"/>
</dbReference>
<dbReference type="NCBIfam" id="NF033516">
    <property type="entry name" value="transpos_IS3"/>
    <property type="match status" value="1"/>
</dbReference>
<evidence type="ECO:0000313" key="3">
    <source>
        <dbReference type="Proteomes" id="UP000254065"/>
    </source>
</evidence>
<dbReference type="InterPro" id="IPR025948">
    <property type="entry name" value="HTH-like_dom"/>
</dbReference>
<feature type="domain" description="Integrase catalytic" evidence="1">
    <location>
        <begin position="122"/>
        <end position="301"/>
    </location>
</feature>